<evidence type="ECO:0000313" key="2">
    <source>
        <dbReference type="Proteomes" id="UP001168821"/>
    </source>
</evidence>
<comment type="caution">
    <text evidence="1">The sequence shown here is derived from an EMBL/GenBank/DDBJ whole genome shotgun (WGS) entry which is preliminary data.</text>
</comment>
<accession>A0AA38M1U2</accession>
<evidence type="ECO:0008006" key="3">
    <source>
        <dbReference type="Google" id="ProtNLM"/>
    </source>
</evidence>
<proteinExistence type="predicted"/>
<evidence type="ECO:0000313" key="1">
    <source>
        <dbReference type="EMBL" id="KAJ3640311.1"/>
    </source>
</evidence>
<dbReference type="Gene3D" id="3.30.40.10">
    <property type="entry name" value="Zinc/RING finger domain, C3HC4 (zinc finger)"/>
    <property type="match status" value="1"/>
</dbReference>
<dbReference type="AlphaFoldDB" id="A0AA38M1U2"/>
<sequence>MSKKCIKCNDLCPDGISCDFCGSFMHSDCVGLSRAEVQCLRQKQRRIPFYCEDCDIVKLVKSLKDQIQRLSNEIANIKKEVSPVSSIDKTLSEDDIINEIMERQQKAVNIIVYNLPESGKETSTERANDDADKCINIIKKKTPNVTIVKCSRLGKPNKDRPRLIKLQLPSADQVLQVLKSYKVENNIYLNQDLTIKQRNYTYNNRTEFRSRKAKGENDIVLKYSNGMPKIVKKNLSQPSSQ</sequence>
<reference evidence="1" key="1">
    <citation type="journal article" date="2023" name="G3 (Bethesda)">
        <title>Whole genome assemblies of Zophobas morio and Tenebrio molitor.</title>
        <authorList>
            <person name="Kaur S."/>
            <person name="Stinson S.A."/>
            <person name="diCenzo G.C."/>
        </authorList>
    </citation>
    <scope>NUCLEOTIDE SEQUENCE</scope>
    <source>
        <strain evidence="1">QUZm001</strain>
    </source>
</reference>
<organism evidence="1 2">
    <name type="scientific">Zophobas morio</name>
    <dbReference type="NCBI Taxonomy" id="2755281"/>
    <lineage>
        <taxon>Eukaryota</taxon>
        <taxon>Metazoa</taxon>
        <taxon>Ecdysozoa</taxon>
        <taxon>Arthropoda</taxon>
        <taxon>Hexapoda</taxon>
        <taxon>Insecta</taxon>
        <taxon>Pterygota</taxon>
        <taxon>Neoptera</taxon>
        <taxon>Endopterygota</taxon>
        <taxon>Coleoptera</taxon>
        <taxon>Polyphaga</taxon>
        <taxon>Cucujiformia</taxon>
        <taxon>Tenebrionidae</taxon>
        <taxon>Zophobas</taxon>
    </lineage>
</organism>
<keyword evidence="2" id="KW-1185">Reference proteome</keyword>
<dbReference type="InterPro" id="IPR013083">
    <property type="entry name" value="Znf_RING/FYVE/PHD"/>
</dbReference>
<name>A0AA38M1U2_9CUCU</name>
<gene>
    <name evidence="1" type="ORF">Zmor_003620</name>
</gene>
<dbReference type="PANTHER" id="PTHR37445">
    <property type="entry name" value="PROTEIN CBG24663"/>
    <property type="match status" value="1"/>
</dbReference>
<dbReference type="PANTHER" id="PTHR37445:SF3">
    <property type="entry name" value="ZINC FINGER PHD-TYPE DOMAIN-CONTAINING PROTEIN"/>
    <property type="match status" value="1"/>
</dbReference>
<dbReference type="EMBL" id="JALNTZ010000010">
    <property type="protein sequence ID" value="KAJ3640311.1"/>
    <property type="molecule type" value="Genomic_DNA"/>
</dbReference>
<protein>
    <recommendedName>
        <fullName evidence="3">Zinc finger PHD-type domain-containing protein</fullName>
    </recommendedName>
</protein>
<dbReference type="Proteomes" id="UP001168821">
    <property type="component" value="Unassembled WGS sequence"/>
</dbReference>